<evidence type="ECO:0000313" key="3">
    <source>
        <dbReference type="Proteomes" id="UP000275078"/>
    </source>
</evidence>
<evidence type="ECO:0000313" key="2">
    <source>
        <dbReference type="EMBL" id="RPA73582.1"/>
    </source>
</evidence>
<dbReference type="EMBL" id="ML119816">
    <property type="protein sequence ID" value="RPA73582.1"/>
    <property type="molecule type" value="Genomic_DNA"/>
</dbReference>
<keyword evidence="3" id="KW-1185">Reference proteome</keyword>
<gene>
    <name evidence="2" type="ORF">BJ508DRAFT_313691</name>
</gene>
<name>A0A3N4HHY4_ASCIM</name>
<protein>
    <submittedName>
        <fullName evidence="2">Uncharacterized protein</fullName>
    </submittedName>
</protein>
<dbReference type="Proteomes" id="UP000275078">
    <property type="component" value="Unassembled WGS sequence"/>
</dbReference>
<organism evidence="2 3">
    <name type="scientific">Ascobolus immersus RN42</name>
    <dbReference type="NCBI Taxonomy" id="1160509"/>
    <lineage>
        <taxon>Eukaryota</taxon>
        <taxon>Fungi</taxon>
        <taxon>Dikarya</taxon>
        <taxon>Ascomycota</taxon>
        <taxon>Pezizomycotina</taxon>
        <taxon>Pezizomycetes</taxon>
        <taxon>Pezizales</taxon>
        <taxon>Ascobolaceae</taxon>
        <taxon>Ascobolus</taxon>
    </lineage>
</organism>
<reference evidence="2 3" key="1">
    <citation type="journal article" date="2018" name="Nat. Ecol. Evol.">
        <title>Pezizomycetes genomes reveal the molecular basis of ectomycorrhizal truffle lifestyle.</title>
        <authorList>
            <person name="Murat C."/>
            <person name="Payen T."/>
            <person name="Noel B."/>
            <person name="Kuo A."/>
            <person name="Morin E."/>
            <person name="Chen J."/>
            <person name="Kohler A."/>
            <person name="Krizsan K."/>
            <person name="Balestrini R."/>
            <person name="Da Silva C."/>
            <person name="Montanini B."/>
            <person name="Hainaut M."/>
            <person name="Levati E."/>
            <person name="Barry K.W."/>
            <person name="Belfiori B."/>
            <person name="Cichocki N."/>
            <person name="Clum A."/>
            <person name="Dockter R.B."/>
            <person name="Fauchery L."/>
            <person name="Guy J."/>
            <person name="Iotti M."/>
            <person name="Le Tacon F."/>
            <person name="Lindquist E.A."/>
            <person name="Lipzen A."/>
            <person name="Malagnac F."/>
            <person name="Mello A."/>
            <person name="Molinier V."/>
            <person name="Miyauchi S."/>
            <person name="Poulain J."/>
            <person name="Riccioni C."/>
            <person name="Rubini A."/>
            <person name="Sitrit Y."/>
            <person name="Splivallo R."/>
            <person name="Traeger S."/>
            <person name="Wang M."/>
            <person name="Zifcakova L."/>
            <person name="Wipf D."/>
            <person name="Zambonelli A."/>
            <person name="Paolocci F."/>
            <person name="Nowrousian M."/>
            <person name="Ottonello S."/>
            <person name="Baldrian P."/>
            <person name="Spatafora J.W."/>
            <person name="Henrissat B."/>
            <person name="Nagy L.G."/>
            <person name="Aury J.M."/>
            <person name="Wincker P."/>
            <person name="Grigoriev I.V."/>
            <person name="Bonfante P."/>
            <person name="Martin F.M."/>
        </authorList>
    </citation>
    <scope>NUCLEOTIDE SEQUENCE [LARGE SCALE GENOMIC DNA]</scope>
    <source>
        <strain evidence="2 3">RN42</strain>
    </source>
</reference>
<evidence type="ECO:0000256" key="1">
    <source>
        <dbReference type="SAM" id="MobiDB-lite"/>
    </source>
</evidence>
<proteinExistence type="predicted"/>
<dbReference type="AlphaFoldDB" id="A0A3N4HHY4"/>
<accession>A0A3N4HHY4</accession>
<sequence length="270" mass="30732">MKRMTLPPSTTQEDPNFVAPKMSKNRIYKYNKDGTPKKSKIAPNPASSLRRAQPEHSIPDLIDEIQHHTTEKILQRLMDETANELSGLTLWQTAPGTEPKFPTQQTPSLPAIDEATAFASLTTLENGLPTHTLHELKTALTTITTASHTTLLATCHAHQLLVCDPLQAWPQIIQLQDLVFHYHTIERVWGTGHVTRLPAGNTEGEDEYRRMTRLGVGVQKLRFWVLAEMDYIVRGLDMEVVGKVVRAWEQEVREEEFGVEHMEGREWVNW</sequence>
<feature type="region of interest" description="Disordered" evidence="1">
    <location>
        <begin position="1"/>
        <end position="58"/>
    </location>
</feature>